<name>A0A4R3NKM3_9HYPH</name>
<keyword evidence="1" id="KW-0732">Signal</keyword>
<dbReference type="RefSeq" id="WP_245511067.1">
    <property type="nucleotide sequence ID" value="NZ_SMAR01000025.1"/>
</dbReference>
<dbReference type="AlphaFoldDB" id="A0A4R3NKM3"/>
<dbReference type="GO" id="GO:0005576">
    <property type="term" value="C:extracellular region"/>
    <property type="evidence" value="ECO:0007669"/>
    <property type="project" value="TreeGrafter"/>
</dbReference>
<dbReference type="PANTHER" id="PTHR37549:SF1">
    <property type="entry name" value="LIPOPROTEIN LPRI"/>
    <property type="match status" value="1"/>
</dbReference>
<keyword evidence="3" id="KW-1185">Reference proteome</keyword>
<evidence type="ECO:0000256" key="1">
    <source>
        <dbReference type="SAM" id="SignalP"/>
    </source>
</evidence>
<dbReference type="PANTHER" id="PTHR37549">
    <property type="entry name" value="LIPOPROTEIN LPRI"/>
    <property type="match status" value="1"/>
</dbReference>
<gene>
    <name evidence="2" type="ORF">EDC90_102540</name>
</gene>
<organism evidence="2 3">
    <name type="scientific">Martelella mediterranea</name>
    <dbReference type="NCBI Taxonomy" id="293089"/>
    <lineage>
        <taxon>Bacteria</taxon>
        <taxon>Pseudomonadati</taxon>
        <taxon>Pseudomonadota</taxon>
        <taxon>Alphaproteobacteria</taxon>
        <taxon>Hyphomicrobiales</taxon>
        <taxon>Aurantimonadaceae</taxon>
        <taxon>Martelella</taxon>
    </lineage>
</organism>
<evidence type="ECO:0008006" key="4">
    <source>
        <dbReference type="Google" id="ProtNLM"/>
    </source>
</evidence>
<reference evidence="2 3" key="1">
    <citation type="submission" date="2019-03" db="EMBL/GenBank/DDBJ databases">
        <title>Freshwater and sediment microbial communities from various areas in North America, analyzing microbe dynamics in response to fracking.</title>
        <authorList>
            <person name="Lamendella R."/>
        </authorList>
    </citation>
    <scope>NUCLEOTIDE SEQUENCE [LARGE SCALE GENOMIC DNA]</scope>
    <source>
        <strain evidence="2 3">175.2</strain>
    </source>
</reference>
<feature type="chain" id="PRO_5020654157" description="Lysozyme inhibitor LprI N-terminal domain-containing protein" evidence="1">
    <location>
        <begin position="36"/>
        <end position="127"/>
    </location>
</feature>
<evidence type="ECO:0000313" key="2">
    <source>
        <dbReference type="EMBL" id="TCT35514.1"/>
    </source>
</evidence>
<dbReference type="EMBL" id="SMAR01000025">
    <property type="protein sequence ID" value="TCT35514.1"/>
    <property type="molecule type" value="Genomic_DNA"/>
</dbReference>
<sequence length="127" mass="13627">MHTKPTALTALPAMLALTVSLLATPSFFGASDANAASFNCSARNLTANEQTICSDLQLNDDDVKMATMYTMLKGLFAMGVSGNMADDQRAWLKTREACGADVACISKAYKVRIGQLQKLYDGIDKPI</sequence>
<comment type="caution">
    <text evidence="2">The sequence shown here is derived from an EMBL/GenBank/DDBJ whole genome shotgun (WGS) entry which is preliminary data.</text>
</comment>
<evidence type="ECO:0000313" key="3">
    <source>
        <dbReference type="Proteomes" id="UP000295097"/>
    </source>
</evidence>
<proteinExistence type="predicted"/>
<accession>A0A4R3NKM3</accession>
<feature type="signal peptide" evidence="1">
    <location>
        <begin position="1"/>
        <end position="35"/>
    </location>
</feature>
<dbReference type="Proteomes" id="UP000295097">
    <property type="component" value="Unassembled WGS sequence"/>
</dbReference>
<dbReference type="InterPro" id="IPR052755">
    <property type="entry name" value="Lysozyme_Inhibitor_LprI"/>
</dbReference>
<protein>
    <recommendedName>
        <fullName evidence="4">Lysozyme inhibitor LprI N-terminal domain-containing protein</fullName>
    </recommendedName>
</protein>